<name>A0A6J5M3H2_9CAUD</name>
<accession>A0A6J5M3H2</accession>
<gene>
    <name evidence="1" type="ORF">UFOVP356_21</name>
    <name evidence="2" type="ORF">UFOVP408_14</name>
</gene>
<reference evidence="1" key="1">
    <citation type="submission" date="2020-04" db="EMBL/GenBank/DDBJ databases">
        <authorList>
            <person name="Chiriac C."/>
            <person name="Salcher M."/>
            <person name="Ghai R."/>
            <person name="Kavagutti S V."/>
        </authorList>
    </citation>
    <scope>NUCLEOTIDE SEQUENCE</scope>
</reference>
<evidence type="ECO:0000313" key="1">
    <source>
        <dbReference type="EMBL" id="CAB4139927.1"/>
    </source>
</evidence>
<dbReference type="EMBL" id="LR796373">
    <property type="protein sequence ID" value="CAB4140306.1"/>
    <property type="molecule type" value="Genomic_DNA"/>
</dbReference>
<evidence type="ECO:0000313" key="2">
    <source>
        <dbReference type="EMBL" id="CAB4140306.1"/>
    </source>
</evidence>
<dbReference type="EMBL" id="LR796369">
    <property type="protein sequence ID" value="CAB4139927.1"/>
    <property type="molecule type" value="Genomic_DNA"/>
</dbReference>
<proteinExistence type="predicted"/>
<protein>
    <submittedName>
        <fullName evidence="1">Uncharacterized protein</fullName>
    </submittedName>
</protein>
<organism evidence="1">
    <name type="scientific">uncultured Caudovirales phage</name>
    <dbReference type="NCBI Taxonomy" id="2100421"/>
    <lineage>
        <taxon>Viruses</taxon>
        <taxon>Duplodnaviria</taxon>
        <taxon>Heunggongvirae</taxon>
        <taxon>Uroviricota</taxon>
        <taxon>Caudoviricetes</taxon>
        <taxon>Peduoviridae</taxon>
        <taxon>Maltschvirus</taxon>
        <taxon>Maltschvirus maltsch</taxon>
    </lineage>
</organism>
<sequence>MGSLVSGVFGYAGAKRQAASQETAARTSADAQTRAAQIAAEEARFRPIGITTRFGSSQFGYGPDGRVSSAEYTVDPQLRAYQDRLMSAAGRGLGSVEAAPGAYAPLVGGAQRLFDLGSQYVAQSPEDVAARYIQQQQNLLAPSRERQFSQLQNQLFNTGRGGLAVGATGMRPGGGAGLGAANPEMEAYYNALAQQDAALAAQGMQEGQRQTAFGAGLFGTGAGLLGSYNQGLVGSYAPFLTGLGAAGQVEQLGMEPLTLGAALGGRIANPTGASALLQGGMGAANAIQRGTGSSPMGGLLSGIGQSIGSQNFGNANFGMYGNSIAPVMQYGAENVYGGFGRGQIPTEITNFDDM</sequence>